<evidence type="ECO:0000259" key="10">
    <source>
        <dbReference type="SMART" id="SM00813"/>
    </source>
</evidence>
<dbReference type="Pfam" id="PF22848">
    <property type="entry name" value="ASD1_dom"/>
    <property type="match status" value="1"/>
</dbReference>
<dbReference type="InterPro" id="IPR017853">
    <property type="entry name" value="GH"/>
</dbReference>
<dbReference type="Gene3D" id="2.60.40.1180">
    <property type="entry name" value="Golgi alpha-mannosidase II"/>
    <property type="match status" value="1"/>
</dbReference>
<dbReference type="InterPro" id="IPR051563">
    <property type="entry name" value="Glycosyl_Hydrolase_51"/>
</dbReference>
<dbReference type="Gene3D" id="3.20.20.80">
    <property type="entry name" value="Glycosidases"/>
    <property type="match status" value="1"/>
</dbReference>
<comment type="caution">
    <text evidence="11">The sequence shown here is derived from an EMBL/GenBank/DDBJ whole genome shotgun (WGS) entry which is preliminary data.</text>
</comment>
<keyword evidence="6" id="KW-0378">Hydrolase</keyword>
<dbReference type="PANTHER" id="PTHR31776:SF0">
    <property type="entry name" value="ALPHA-L-ARABINOFURANOSIDASE 1"/>
    <property type="match status" value="1"/>
</dbReference>
<dbReference type="SMART" id="SM00813">
    <property type="entry name" value="Alpha-L-AF_C"/>
    <property type="match status" value="1"/>
</dbReference>
<keyword evidence="12" id="KW-1185">Reference proteome</keyword>
<dbReference type="GO" id="GO:0046556">
    <property type="term" value="F:alpha-L-arabinofuranosidase activity"/>
    <property type="evidence" value="ECO:0007669"/>
    <property type="project" value="UniProtKB-EC"/>
</dbReference>
<dbReference type="InterPro" id="IPR055235">
    <property type="entry name" value="ASD1_cat"/>
</dbReference>
<keyword evidence="5 9" id="KW-0732">Signal</keyword>
<evidence type="ECO:0000256" key="4">
    <source>
        <dbReference type="ARBA" id="ARBA00012670"/>
    </source>
</evidence>
<dbReference type="SUPFAM" id="SSF51445">
    <property type="entry name" value="(Trans)glycosidases"/>
    <property type="match status" value="1"/>
</dbReference>
<protein>
    <recommendedName>
        <fullName evidence="4">non-reducing end alpha-L-arabinofuranosidase</fullName>
        <ecNumber evidence="4">3.2.1.55</ecNumber>
    </recommendedName>
</protein>
<keyword evidence="7" id="KW-0325">Glycoprotein</keyword>
<sequence>MLHKYLLLPLLASYGAAVTISVAKSGGNATSGLQYGAMEEEINHCAEGGLYAELIRNRAFQGSTKFPSSLEAWSGVGGSSLSLKNLTDPLSTALPTSVNVKGTGTAGLTNAGFWGIDVRPQKYTGSFYVKGAYKGSFTASLLSSSGKVLATTKVASKSVANDWVQHEFVLTPKEKASDTKNKFSLTFDGSKASGGSLDFNLISLFPPTWNDRPNGMRKDLMQAMADMGPTFLRFPGGNNLEGDSIEGRWKWNETIGPLTDRPGRATTWQYQETLGLGLVEYMEWCDDLGMEPILAVYAGLALNGDVVPEADLDFYVQDALNEIEFLTGSVDTEYGALRAKVGHPEPWKIRYVEVGNEDMLSNGLPTYKSYRFSAFYNAITAKYPDIQVLASTIDMTIPGTAGGDYHLYDTPDNFVSKFDMFDSFTREHPILLGEIAATSPLNGQDIDWSDTHFSLYPWWIGSVAEAVFLIGAERNADKIIGTTYAPFLMNLDSYQWSPTILSFNSDPDQTARSTSWHVWSLFNHNIMTNTLPATSSDAFGPLYYVTGSNSKTNSHIFKGAVYNSTSDVPVSLTFEGVGRGAKADLTILTAPDAFSMNEVGGANLVNSKTTQIKAGKKGEFSFKLPNLSIAVLTTN</sequence>
<dbReference type="OrthoDB" id="406864at2759"/>
<keyword evidence="8" id="KW-0326">Glycosidase</keyword>
<evidence type="ECO:0000256" key="9">
    <source>
        <dbReference type="SAM" id="SignalP"/>
    </source>
</evidence>
<proteinExistence type="inferred from homology"/>
<evidence type="ECO:0000313" key="12">
    <source>
        <dbReference type="Proteomes" id="UP000701341"/>
    </source>
</evidence>
<dbReference type="InterPro" id="IPR010720">
    <property type="entry name" value="Alpha-L-AF_C"/>
</dbReference>
<organism evidence="11 12">
    <name type="scientific">Penicillium crustosum</name>
    <name type="common">Blue mold fungus</name>
    <dbReference type="NCBI Taxonomy" id="36656"/>
    <lineage>
        <taxon>Eukaryota</taxon>
        <taxon>Fungi</taxon>
        <taxon>Dikarya</taxon>
        <taxon>Ascomycota</taxon>
        <taxon>Pezizomycotina</taxon>
        <taxon>Eurotiomycetes</taxon>
        <taxon>Eurotiomycetidae</taxon>
        <taxon>Eurotiales</taxon>
        <taxon>Aspergillaceae</taxon>
        <taxon>Penicillium</taxon>
    </lineage>
</organism>
<dbReference type="EMBL" id="JAAOZQ010000107">
    <property type="protein sequence ID" value="KAF7517940.1"/>
    <property type="molecule type" value="Genomic_DNA"/>
</dbReference>
<feature type="signal peptide" evidence="9">
    <location>
        <begin position="1"/>
        <end position="17"/>
    </location>
</feature>
<evidence type="ECO:0000313" key="11">
    <source>
        <dbReference type="EMBL" id="KAF7517940.1"/>
    </source>
</evidence>
<dbReference type="FunFam" id="3.20.20.80:FF:000092">
    <property type="entry name" value="Probable alpha-L-arabinofuranosidase A"/>
    <property type="match status" value="1"/>
</dbReference>
<gene>
    <name evidence="11" type="ORF">PCG10_000738</name>
</gene>
<feature type="domain" description="Alpha-L-arabinofuranosidase C-terminal" evidence="10">
    <location>
        <begin position="458"/>
        <end position="628"/>
    </location>
</feature>
<dbReference type="Proteomes" id="UP000701341">
    <property type="component" value="Unassembled WGS sequence"/>
</dbReference>
<reference evidence="11" key="1">
    <citation type="submission" date="2020-02" db="EMBL/GenBank/DDBJ databases">
        <authorList>
            <person name="Lichtner F.J."/>
        </authorList>
    </citation>
    <scope>NUCLEOTIDE SEQUENCE</scope>
    <source>
        <strain evidence="11">G10</strain>
    </source>
</reference>
<evidence type="ECO:0000256" key="2">
    <source>
        <dbReference type="ARBA" id="ARBA00004834"/>
    </source>
</evidence>
<dbReference type="GO" id="GO:0046373">
    <property type="term" value="P:L-arabinose metabolic process"/>
    <property type="evidence" value="ECO:0007669"/>
    <property type="project" value="InterPro"/>
</dbReference>
<dbReference type="AlphaFoldDB" id="A0A9P5GBC9"/>
<evidence type="ECO:0000256" key="1">
    <source>
        <dbReference type="ARBA" id="ARBA00001462"/>
    </source>
</evidence>
<evidence type="ECO:0000256" key="8">
    <source>
        <dbReference type="ARBA" id="ARBA00023295"/>
    </source>
</evidence>
<evidence type="ECO:0000256" key="3">
    <source>
        <dbReference type="ARBA" id="ARBA00007186"/>
    </source>
</evidence>
<dbReference type="PANTHER" id="PTHR31776">
    <property type="entry name" value="ALPHA-L-ARABINOFURANOSIDASE 1"/>
    <property type="match status" value="1"/>
</dbReference>
<dbReference type="InterPro" id="IPR013780">
    <property type="entry name" value="Glyco_hydro_b"/>
</dbReference>
<comment type="similarity">
    <text evidence="3">Belongs to the glycosyl hydrolase 51 family.</text>
</comment>
<comment type="catalytic activity">
    <reaction evidence="1">
        <text>Hydrolysis of terminal non-reducing alpha-L-arabinofuranoside residues in alpha-L-arabinosides.</text>
        <dbReference type="EC" id="3.2.1.55"/>
    </reaction>
</comment>
<evidence type="ECO:0000256" key="6">
    <source>
        <dbReference type="ARBA" id="ARBA00022801"/>
    </source>
</evidence>
<feature type="chain" id="PRO_5040381352" description="non-reducing end alpha-L-arabinofuranosidase" evidence="9">
    <location>
        <begin position="18"/>
        <end position="635"/>
    </location>
</feature>
<name>A0A9P5GBC9_PENCR</name>
<evidence type="ECO:0000256" key="7">
    <source>
        <dbReference type="ARBA" id="ARBA00023180"/>
    </source>
</evidence>
<comment type="pathway">
    <text evidence="2">Glycan metabolism; L-arabinan degradation.</text>
</comment>
<accession>A0A9P5GBC9</accession>
<evidence type="ECO:0000256" key="5">
    <source>
        <dbReference type="ARBA" id="ARBA00022729"/>
    </source>
</evidence>
<dbReference type="EC" id="3.2.1.55" evidence="4"/>
<dbReference type="Pfam" id="PF06964">
    <property type="entry name" value="Alpha-L-AF_C"/>
    <property type="match status" value="1"/>
</dbReference>